<feature type="domain" description="Myb/SANT-like DNA-binding" evidence="2">
    <location>
        <begin position="407"/>
        <end position="491"/>
    </location>
</feature>
<dbReference type="PANTHER" id="PTHR33492">
    <property type="entry name" value="OSJNBA0043A12.37 PROTEIN-RELATED"/>
    <property type="match status" value="1"/>
</dbReference>
<sequence>MENQSSTPGFAREDDGRSVGVAHAGYHIQPSLVLSAYASDDCIDAVRQQLIRRAQGMQSSTSPLLRRSGLEGSVVGMQPSDEYMASATPHPLVSVKSIGLSSPCAQVHTDVADECRVDKNSLEEIASSQVVAAINLSASVDDWSGSQIPSHRAHQQSTTTNPHPLPCTAISAPAAFSLPVLPPTLAFSLPVLPPTLSTPIRTSPAIPSTPSTPAASSPCYPTPVMRDLHAGHTDMPPPFSPLLSPPQVSTICPRVHVGHTATPPPLSPPLSPPPLSSGCPDFRVLSNGNGAAGIVHRQLQFEELDSGLPKTVLESSHVLAAGSGLRVPPVGSTAHPCGNDAPAAVDMDAVLQSNENGEKKQGVGACGIGSGGEGVQGGVHVADDVGVNDAAGKDAGEAPAKKKPAGVRWGEDDTLLLLEIRCKQLAARAEKSEKLGNGKGVGKVWDVVSKEMEAGRWKREAEECKRRWNVVRRWYNKLEDNDKRSGRAKYFRMTPTERIAANLKFNFRRSWYDLLERYYGSGKSKALHPDHVQDPGAEEESSPPVAGQEAVQEGAGEGGAQEAAEQRAAGGDAGPPRGPSASSSSTVTAVTDSTPASTKRRKTVNAREQTMHVLNTAMREQTQAIRDSANEQSRVSNSCTELHCNTLSQLCDRELAGQRQMNELTCTVMRKDITSRERSAEKMCASYTLLAGALRSLRQPRSRRRGGR</sequence>
<gene>
    <name evidence="3" type="ORF">CBR_g32214</name>
</gene>
<dbReference type="Gramene" id="GBG59198">
    <property type="protein sequence ID" value="GBG59198"/>
    <property type="gene ID" value="CBR_g32214"/>
</dbReference>
<keyword evidence="4" id="KW-1185">Reference proteome</keyword>
<proteinExistence type="predicted"/>
<feature type="compositionally biased region" description="Low complexity" evidence="1">
    <location>
        <begin position="579"/>
        <end position="597"/>
    </location>
</feature>
<organism evidence="3 4">
    <name type="scientific">Chara braunii</name>
    <name type="common">Braun's stonewort</name>
    <dbReference type="NCBI Taxonomy" id="69332"/>
    <lineage>
        <taxon>Eukaryota</taxon>
        <taxon>Viridiplantae</taxon>
        <taxon>Streptophyta</taxon>
        <taxon>Charophyceae</taxon>
        <taxon>Charales</taxon>
        <taxon>Characeae</taxon>
        <taxon>Chara</taxon>
    </lineage>
</organism>
<dbReference type="InterPro" id="IPR044822">
    <property type="entry name" value="Myb_DNA-bind_4"/>
</dbReference>
<evidence type="ECO:0000313" key="3">
    <source>
        <dbReference type="EMBL" id="GBG59198.1"/>
    </source>
</evidence>
<comment type="caution">
    <text evidence="3">The sequence shown here is derived from an EMBL/GenBank/DDBJ whole genome shotgun (WGS) entry which is preliminary data.</text>
</comment>
<feature type="compositionally biased region" description="Low complexity" evidence="1">
    <location>
        <begin position="546"/>
        <end position="570"/>
    </location>
</feature>
<accession>A0A388JN38</accession>
<evidence type="ECO:0000256" key="1">
    <source>
        <dbReference type="SAM" id="MobiDB-lite"/>
    </source>
</evidence>
<evidence type="ECO:0000259" key="2">
    <source>
        <dbReference type="Pfam" id="PF13837"/>
    </source>
</evidence>
<dbReference type="Pfam" id="PF13837">
    <property type="entry name" value="Myb_DNA-bind_4"/>
    <property type="match status" value="1"/>
</dbReference>
<dbReference type="AlphaFoldDB" id="A0A388JN38"/>
<dbReference type="Proteomes" id="UP000265515">
    <property type="component" value="Unassembled WGS sequence"/>
</dbReference>
<evidence type="ECO:0000313" key="4">
    <source>
        <dbReference type="Proteomes" id="UP000265515"/>
    </source>
</evidence>
<feature type="region of interest" description="Disordered" evidence="1">
    <location>
        <begin position="525"/>
        <end position="607"/>
    </location>
</feature>
<protein>
    <recommendedName>
        <fullName evidence="2">Myb/SANT-like DNA-binding domain-containing protein</fullName>
    </recommendedName>
</protein>
<reference evidence="3 4" key="1">
    <citation type="journal article" date="2018" name="Cell">
        <title>The Chara Genome: Secondary Complexity and Implications for Plant Terrestrialization.</title>
        <authorList>
            <person name="Nishiyama T."/>
            <person name="Sakayama H."/>
            <person name="Vries J.D."/>
            <person name="Buschmann H."/>
            <person name="Saint-Marcoux D."/>
            <person name="Ullrich K.K."/>
            <person name="Haas F.B."/>
            <person name="Vanderstraeten L."/>
            <person name="Becker D."/>
            <person name="Lang D."/>
            <person name="Vosolsobe S."/>
            <person name="Rombauts S."/>
            <person name="Wilhelmsson P.K.I."/>
            <person name="Janitza P."/>
            <person name="Kern R."/>
            <person name="Heyl A."/>
            <person name="Rumpler F."/>
            <person name="Villalobos L.I.A.C."/>
            <person name="Clay J.M."/>
            <person name="Skokan R."/>
            <person name="Toyoda A."/>
            <person name="Suzuki Y."/>
            <person name="Kagoshima H."/>
            <person name="Schijlen E."/>
            <person name="Tajeshwar N."/>
            <person name="Catarino B."/>
            <person name="Hetherington A.J."/>
            <person name="Saltykova A."/>
            <person name="Bonnot C."/>
            <person name="Breuninger H."/>
            <person name="Symeonidi A."/>
            <person name="Radhakrishnan G.V."/>
            <person name="Van Nieuwerburgh F."/>
            <person name="Deforce D."/>
            <person name="Chang C."/>
            <person name="Karol K.G."/>
            <person name="Hedrich R."/>
            <person name="Ulvskov P."/>
            <person name="Glockner G."/>
            <person name="Delwiche C.F."/>
            <person name="Petrasek J."/>
            <person name="Van de Peer Y."/>
            <person name="Friml J."/>
            <person name="Beilby M."/>
            <person name="Dolan L."/>
            <person name="Kohara Y."/>
            <person name="Sugano S."/>
            <person name="Fujiyama A."/>
            <person name="Delaux P.-M."/>
            <person name="Quint M."/>
            <person name="TheiBen G."/>
            <person name="Hagemann M."/>
            <person name="Harholt J."/>
            <person name="Dunand C."/>
            <person name="Zachgo S."/>
            <person name="Langdale J."/>
            <person name="Maumus F."/>
            <person name="Straeten D.V.D."/>
            <person name="Gould S.B."/>
            <person name="Rensing S.A."/>
        </authorList>
    </citation>
    <scope>NUCLEOTIDE SEQUENCE [LARGE SCALE GENOMIC DNA]</scope>
    <source>
        <strain evidence="3 4">S276</strain>
    </source>
</reference>
<dbReference type="EMBL" id="BFEA01000003">
    <property type="protein sequence ID" value="GBG59198.1"/>
    <property type="molecule type" value="Genomic_DNA"/>
</dbReference>
<dbReference type="Gene3D" id="1.10.10.60">
    <property type="entry name" value="Homeodomain-like"/>
    <property type="match status" value="1"/>
</dbReference>
<dbReference type="PANTHER" id="PTHR33492:SF4">
    <property type="entry name" value="OS02G0174300 PROTEIN"/>
    <property type="match status" value="1"/>
</dbReference>
<name>A0A388JN38_CHABU</name>